<dbReference type="PROSITE" id="PS50011">
    <property type="entry name" value="PROTEIN_KINASE_DOM"/>
    <property type="match status" value="1"/>
</dbReference>
<feature type="compositionally biased region" description="Low complexity" evidence="5">
    <location>
        <begin position="1017"/>
        <end position="1029"/>
    </location>
</feature>
<protein>
    <submittedName>
        <fullName evidence="7">Kinase domain protein</fullName>
    </submittedName>
</protein>
<evidence type="ECO:0000256" key="5">
    <source>
        <dbReference type="SAM" id="MobiDB-lite"/>
    </source>
</evidence>
<keyword evidence="8" id="KW-1185">Reference proteome</keyword>
<keyword evidence="3 7" id="KW-0418">Kinase</keyword>
<dbReference type="GeneID" id="7840211"/>
<feature type="compositionally biased region" description="Low complexity" evidence="5">
    <location>
        <begin position="992"/>
        <end position="1004"/>
    </location>
</feature>
<feature type="region of interest" description="Disordered" evidence="5">
    <location>
        <begin position="991"/>
        <end position="1029"/>
    </location>
</feature>
<dbReference type="PANTHER" id="PTHR48016">
    <property type="entry name" value="MAP KINASE KINASE KINASE SSK2-RELATED-RELATED"/>
    <property type="match status" value="1"/>
</dbReference>
<dbReference type="InterPro" id="IPR008271">
    <property type="entry name" value="Ser/Thr_kinase_AS"/>
</dbReference>
<feature type="domain" description="Protein kinase" evidence="6">
    <location>
        <begin position="688"/>
        <end position="952"/>
    </location>
</feature>
<dbReference type="Proteomes" id="UP000009168">
    <property type="component" value="Unassembled WGS sequence"/>
</dbReference>
<dbReference type="eggNOG" id="KOG0198">
    <property type="taxonomic scope" value="Eukaryota"/>
</dbReference>
<gene>
    <name evidence="7" type="ORF">TTHERM_00648760</name>
</gene>
<accession>I7M679</accession>
<evidence type="ECO:0000256" key="2">
    <source>
        <dbReference type="ARBA" id="ARBA00022741"/>
    </source>
</evidence>
<evidence type="ECO:0000313" key="8">
    <source>
        <dbReference type="Proteomes" id="UP000009168"/>
    </source>
</evidence>
<dbReference type="PROSITE" id="PS00108">
    <property type="entry name" value="PROTEIN_KINASE_ST"/>
    <property type="match status" value="1"/>
</dbReference>
<dbReference type="EMBL" id="GG662698">
    <property type="protein sequence ID" value="EAR84607.2"/>
    <property type="molecule type" value="Genomic_DNA"/>
</dbReference>
<keyword evidence="4" id="KW-0067">ATP-binding</keyword>
<dbReference type="STRING" id="312017.I7M679"/>
<dbReference type="KEGG" id="tet:TTHERM_00648760"/>
<keyword evidence="2" id="KW-0547">Nucleotide-binding</keyword>
<dbReference type="InterPro" id="IPR050538">
    <property type="entry name" value="MAP_kinase_kinase_kinase"/>
</dbReference>
<dbReference type="RefSeq" id="XP_001032270.2">
    <property type="nucleotide sequence ID" value="XM_001032270.2"/>
</dbReference>
<evidence type="ECO:0000256" key="3">
    <source>
        <dbReference type="ARBA" id="ARBA00022777"/>
    </source>
</evidence>
<reference evidence="8" key="1">
    <citation type="journal article" date="2006" name="PLoS Biol.">
        <title>Macronuclear genome sequence of the ciliate Tetrahymena thermophila, a model eukaryote.</title>
        <authorList>
            <person name="Eisen J.A."/>
            <person name="Coyne R.S."/>
            <person name="Wu M."/>
            <person name="Wu D."/>
            <person name="Thiagarajan M."/>
            <person name="Wortman J.R."/>
            <person name="Badger J.H."/>
            <person name="Ren Q."/>
            <person name="Amedeo P."/>
            <person name="Jones K.M."/>
            <person name="Tallon L.J."/>
            <person name="Delcher A.L."/>
            <person name="Salzberg S.L."/>
            <person name="Silva J.C."/>
            <person name="Haas B.J."/>
            <person name="Majoros W.H."/>
            <person name="Farzad M."/>
            <person name="Carlton J.M."/>
            <person name="Smith R.K. Jr."/>
            <person name="Garg J."/>
            <person name="Pearlman R.E."/>
            <person name="Karrer K.M."/>
            <person name="Sun L."/>
            <person name="Manning G."/>
            <person name="Elde N.C."/>
            <person name="Turkewitz A.P."/>
            <person name="Asai D.J."/>
            <person name="Wilkes D.E."/>
            <person name="Wang Y."/>
            <person name="Cai H."/>
            <person name="Collins K."/>
            <person name="Stewart B.A."/>
            <person name="Lee S.R."/>
            <person name="Wilamowska K."/>
            <person name="Weinberg Z."/>
            <person name="Ruzzo W.L."/>
            <person name="Wloga D."/>
            <person name="Gaertig J."/>
            <person name="Frankel J."/>
            <person name="Tsao C.-C."/>
            <person name="Gorovsky M.A."/>
            <person name="Keeling P.J."/>
            <person name="Waller R.F."/>
            <person name="Patron N.J."/>
            <person name="Cherry J.M."/>
            <person name="Stover N.A."/>
            <person name="Krieger C.J."/>
            <person name="del Toro C."/>
            <person name="Ryder H.F."/>
            <person name="Williamson S.C."/>
            <person name="Barbeau R.A."/>
            <person name="Hamilton E.P."/>
            <person name="Orias E."/>
        </authorList>
    </citation>
    <scope>NUCLEOTIDE SEQUENCE [LARGE SCALE GENOMIC DNA]</scope>
    <source>
        <strain evidence="8">SB210</strain>
    </source>
</reference>
<dbReference type="OrthoDB" id="4062651at2759"/>
<organism evidence="7 8">
    <name type="scientific">Tetrahymena thermophila (strain SB210)</name>
    <dbReference type="NCBI Taxonomy" id="312017"/>
    <lineage>
        <taxon>Eukaryota</taxon>
        <taxon>Sar</taxon>
        <taxon>Alveolata</taxon>
        <taxon>Ciliophora</taxon>
        <taxon>Intramacronucleata</taxon>
        <taxon>Oligohymenophorea</taxon>
        <taxon>Hymenostomatida</taxon>
        <taxon>Tetrahymenina</taxon>
        <taxon>Tetrahymenidae</taxon>
        <taxon>Tetrahymena</taxon>
    </lineage>
</organism>
<dbReference type="Pfam" id="PF00069">
    <property type="entry name" value="Pkinase"/>
    <property type="match status" value="1"/>
</dbReference>
<dbReference type="CDD" id="cd00180">
    <property type="entry name" value="PKc"/>
    <property type="match status" value="1"/>
</dbReference>
<dbReference type="InParanoid" id="I7M679"/>
<dbReference type="SMART" id="SM00220">
    <property type="entry name" value="S_TKc"/>
    <property type="match status" value="1"/>
</dbReference>
<sequence>MNISIFFDSTFKDNLKKIKKKIILLTLSEISQKQGQRPQEIDISSFKSSNEYKYIKERSEFIQQQLEQHSDQKNTEEWNLFSFYYFITTYFLDKENYKKNYESCRPTDDKLKFCIQYITETLSNDEIDSLINKKVQDIQKIIKEEIQIDYEESYQSQPFTFSLFTIKEREYNFEKFQLERIKLDQQQLKDEKDFLNDWVECYEIWGNMILIDQYRNNRVLLFLQSLDNFSVQESKTNLIRKYEISEFKFFDKFDSFYVLFYSEYISTLKQEDEDEIYFYFLFFCILNLLKFNYLFMNREQNLVKLIEKIKSFKSIKFIQGYQFLLRLMIDFQEKLTLSESNDDYISQEFEKKYQNEIFKKSLVQLFKDWTNEKYEVSEKYINKQQLQLYIDSAKSVLILAILPDLVRFYDINEKIPYQPTNLYIGYAQQIIRGKRLYLKNPQEKKKNLAYWIELIQNIENTRDQQSKIKNKPASKIFCLEICKINLLTLQLLYKSESCERQNVVNSSEAELLRKQIQELIQQIGSYFYQSLYRQRQFYQTLCYLLIKENSIMNYLINQIIKNKTSIESYFHSHLFMNLILSFKQDFDIRNIVNMRVITHYSLQSTDKVFDNLITQFHEVHKQFIIQTIKTDINELLDTKQKFENIIKYYGFLNRKKYEVLKLNLKMYIKFVELMIELKSPSQYSTYSYEELEEISRSQFIVKKVKLVENKESIVALKQSKDDGNDYLKQQMREISILSNLPKNNLLIKYVGHQKNEKQFQIFLEYFEGITLEKFLQELYKQQQDQNHKDLKLQKLQISKQILQAIEYLHEYNIVHGDIKFTNILINSKGEIKIIDFSESSFMVEETLGYTRGYDAKDNVNTRYVDYYSLGILLIRIFYQGDFEIVCNCQEEGKICGMENHEQFINQATSKIDEKKKNQYSQIFFYQIKSLLNDQPYLRCTLKELIYIIDLEIDIINNNFTETQRQEYIIQDCLFRVENIICHLTYDHPPVTNSISENQNQNSSKNNEENKQQENEESNQNNNSQEKQQNISQIQNDFVDDQTIRKQNQNNQNNLNENCKDKLNQDQKNNLSFSNNFQKIKSLQNFQKNQIQNIPDQENQTMILESYFIDKIDKMENEMVLIGYLRKLDLNFRNLNIDFTKLKLKSREQVKYILQKLIETLTIQKVLSLISDNQIQELLKILFFSIIFQNKEIQKNQKRQINNFFLQFKE</sequence>
<dbReference type="Gene3D" id="1.10.510.10">
    <property type="entry name" value="Transferase(Phosphotransferase) domain 1"/>
    <property type="match status" value="1"/>
</dbReference>
<evidence type="ECO:0000259" key="6">
    <source>
        <dbReference type="PROSITE" id="PS50011"/>
    </source>
</evidence>
<dbReference type="SUPFAM" id="SSF56112">
    <property type="entry name" value="Protein kinase-like (PK-like)"/>
    <property type="match status" value="1"/>
</dbReference>
<dbReference type="GO" id="GO:0004672">
    <property type="term" value="F:protein kinase activity"/>
    <property type="evidence" value="ECO:0007669"/>
    <property type="project" value="InterPro"/>
</dbReference>
<proteinExistence type="predicted"/>
<dbReference type="AlphaFoldDB" id="I7M679"/>
<evidence type="ECO:0000256" key="1">
    <source>
        <dbReference type="ARBA" id="ARBA00022679"/>
    </source>
</evidence>
<dbReference type="InterPro" id="IPR000719">
    <property type="entry name" value="Prot_kinase_dom"/>
</dbReference>
<keyword evidence="1" id="KW-0808">Transferase</keyword>
<dbReference type="InterPro" id="IPR011009">
    <property type="entry name" value="Kinase-like_dom_sf"/>
</dbReference>
<evidence type="ECO:0000256" key="4">
    <source>
        <dbReference type="ARBA" id="ARBA00022840"/>
    </source>
</evidence>
<dbReference type="PANTHER" id="PTHR48016:SF56">
    <property type="entry name" value="MAPKK KINASE"/>
    <property type="match status" value="1"/>
</dbReference>
<evidence type="ECO:0000313" key="7">
    <source>
        <dbReference type="EMBL" id="EAR84607.2"/>
    </source>
</evidence>
<name>I7M679_TETTS</name>
<dbReference type="GO" id="GO:0005524">
    <property type="term" value="F:ATP binding"/>
    <property type="evidence" value="ECO:0007669"/>
    <property type="project" value="UniProtKB-KW"/>
</dbReference>